<dbReference type="PANTHER" id="PTHR43861">
    <property type="entry name" value="TRANS-ACONITATE 2-METHYLTRANSFERASE-RELATED"/>
    <property type="match status" value="1"/>
</dbReference>
<dbReference type="NCBIfam" id="NF008300">
    <property type="entry name" value="PRK11088.1"/>
    <property type="match status" value="1"/>
</dbReference>
<dbReference type="STRING" id="1859457.BET10_20005"/>
<dbReference type="InterPro" id="IPR048647">
    <property type="entry name" value="RlmA_N"/>
</dbReference>
<dbReference type="InterPro" id="IPR029063">
    <property type="entry name" value="SAM-dependent_MTases_sf"/>
</dbReference>
<dbReference type="InterPro" id="IPR016718">
    <property type="entry name" value="rRNA_m1G-MeTrfase_A_prd"/>
</dbReference>
<accession>A0A1S1MUG5</accession>
<feature type="binding site" evidence="2">
    <location>
        <position position="181"/>
    </location>
    <ligand>
        <name>S-adenosyl-L-methionine</name>
        <dbReference type="ChEBI" id="CHEBI:59789"/>
    </ligand>
</feature>
<comment type="caution">
    <text evidence="5">The sequence shown here is derived from an EMBL/GenBank/DDBJ whole genome shotgun (WGS) entry which is preliminary data.</text>
</comment>
<gene>
    <name evidence="5" type="ORF">BET10_20005</name>
</gene>
<name>A0A1S1MUG5_9GAMM</name>
<organism evidence="5 6">
    <name type="scientific">Pseudoalteromonas amylolytica</name>
    <dbReference type="NCBI Taxonomy" id="1859457"/>
    <lineage>
        <taxon>Bacteria</taxon>
        <taxon>Pseudomonadati</taxon>
        <taxon>Pseudomonadota</taxon>
        <taxon>Gammaproteobacteria</taxon>
        <taxon>Alteromonadales</taxon>
        <taxon>Pseudoalteromonadaceae</taxon>
        <taxon>Pseudoalteromonas</taxon>
    </lineage>
</organism>
<keyword evidence="5" id="KW-0489">Methyltransferase</keyword>
<keyword evidence="1" id="KW-0862">Zinc</keyword>
<evidence type="ECO:0000256" key="1">
    <source>
        <dbReference type="PIRSR" id="PIRSR018249-1"/>
    </source>
</evidence>
<dbReference type="OrthoDB" id="108476at2"/>
<feature type="binding site" evidence="2">
    <location>
        <begin position="95"/>
        <end position="96"/>
    </location>
    <ligand>
        <name>S-adenosyl-L-methionine</name>
        <dbReference type="ChEBI" id="CHEBI:59789"/>
    </ligand>
</feature>
<dbReference type="Proteomes" id="UP000179786">
    <property type="component" value="Unassembled WGS sequence"/>
</dbReference>
<dbReference type="SUPFAM" id="SSF53335">
    <property type="entry name" value="S-adenosyl-L-methionine-dependent methyltransferases"/>
    <property type="match status" value="1"/>
</dbReference>
<dbReference type="Pfam" id="PF13847">
    <property type="entry name" value="Methyltransf_31"/>
    <property type="match status" value="1"/>
</dbReference>
<keyword evidence="6" id="KW-1185">Reference proteome</keyword>
<evidence type="ECO:0000259" key="4">
    <source>
        <dbReference type="Pfam" id="PF21302"/>
    </source>
</evidence>
<dbReference type="PIRSF" id="PIRSF018249">
    <property type="entry name" value="MyrA_prd"/>
    <property type="match status" value="1"/>
</dbReference>
<feature type="domain" description="Methyltransferase" evidence="3">
    <location>
        <begin position="86"/>
        <end position="194"/>
    </location>
</feature>
<dbReference type="CDD" id="cd02440">
    <property type="entry name" value="AdoMet_MTases"/>
    <property type="match status" value="1"/>
</dbReference>
<dbReference type="GO" id="GO:0046872">
    <property type="term" value="F:metal ion binding"/>
    <property type="evidence" value="ECO:0007669"/>
    <property type="project" value="UniProtKB-KW"/>
</dbReference>
<reference evidence="5 6" key="1">
    <citation type="submission" date="2016-09" db="EMBL/GenBank/DDBJ databases">
        <title>Pseudoalteromonas amylolytica sp. nov., isolated from the surface seawater.</title>
        <authorList>
            <person name="Wu Y.-H."/>
            <person name="Cheng H."/>
            <person name="Jin X.-B."/>
            <person name="Wang C.-S."/>
            <person name="Xu X.-W."/>
        </authorList>
    </citation>
    <scope>NUCLEOTIDE SEQUENCE [LARGE SCALE GENOMIC DNA]</scope>
    <source>
        <strain evidence="5 6">JW1</strain>
    </source>
</reference>
<proteinExistence type="predicted"/>
<evidence type="ECO:0000259" key="3">
    <source>
        <dbReference type="Pfam" id="PF13847"/>
    </source>
</evidence>
<evidence type="ECO:0000256" key="2">
    <source>
        <dbReference type="PIRSR" id="PIRSR018249-2"/>
    </source>
</evidence>
<dbReference type="GO" id="GO:0008168">
    <property type="term" value="F:methyltransferase activity"/>
    <property type="evidence" value="ECO:0007669"/>
    <property type="project" value="UniProtKB-KW"/>
</dbReference>
<keyword evidence="5" id="KW-0808">Transferase</keyword>
<evidence type="ECO:0000313" key="5">
    <source>
        <dbReference type="EMBL" id="OHU88359.1"/>
    </source>
</evidence>
<sequence length="267" mass="30521">MTLLYRCPLCLEPLKQTQNSLCCAKRHQFDFAKEGYVNLLPVQNKKSKQPGDNLQMVQARRAFFATDHYVFLRQKLVEIIAKQAPKTMIDLGCGEGFYTHAIADVIDAQVYGIDISKAAVKYAAKRYKNVHFGVASIKQTPFSNHCADVLLSVFAPIFTQELQRLCNDNGTLIIVSPGPKHLFELKQYIYDDVQLHEVVETPHGFALQEHTLLEVQQQIDTDVLEHLIRMTPFAWKFKDSHYDALRSAKTHAITLSFYISEFKKVDN</sequence>
<evidence type="ECO:0000313" key="6">
    <source>
        <dbReference type="Proteomes" id="UP000179786"/>
    </source>
</evidence>
<dbReference type="InterPro" id="IPR025714">
    <property type="entry name" value="Methyltranfer_dom"/>
</dbReference>
<feature type="binding site" evidence="1">
    <location>
        <position position="23"/>
    </location>
    <ligand>
        <name>Zn(2+)</name>
        <dbReference type="ChEBI" id="CHEBI:29105"/>
    </ligand>
</feature>
<dbReference type="GO" id="GO:0032259">
    <property type="term" value="P:methylation"/>
    <property type="evidence" value="ECO:0007669"/>
    <property type="project" value="UniProtKB-KW"/>
</dbReference>
<dbReference type="RefSeq" id="WP_070987112.1">
    <property type="nucleotide sequence ID" value="NZ_MKJU01000031.1"/>
</dbReference>
<feature type="binding site" evidence="2">
    <location>
        <position position="69"/>
    </location>
    <ligand>
        <name>S-adenosyl-L-methionine</name>
        <dbReference type="ChEBI" id="CHEBI:59789"/>
    </ligand>
</feature>
<dbReference type="EMBL" id="MKJU01000031">
    <property type="protein sequence ID" value="OHU88359.1"/>
    <property type="molecule type" value="Genomic_DNA"/>
</dbReference>
<feature type="binding site" evidence="1">
    <location>
        <position position="27"/>
    </location>
    <ligand>
        <name>Zn(2+)</name>
        <dbReference type="ChEBI" id="CHEBI:29105"/>
    </ligand>
</feature>
<keyword evidence="2" id="KW-0949">S-adenosyl-L-methionine</keyword>
<feature type="domain" description="23S rRNA (guanine(745)-N(1))-methyltransferase N-terminal" evidence="4">
    <location>
        <begin position="5"/>
        <end position="48"/>
    </location>
</feature>
<dbReference type="AlphaFoldDB" id="A0A1S1MUG5"/>
<dbReference type="Pfam" id="PF21302">
    <property type="entry name" value="Zn_ribbon_RlmA"/>
    <property type="match status" value="1"/>
</dbReference>
<dbReference type="Gene3D" id="3.40.50.150">
    <property type="entry name" value="Vaccinia Virus protein VP39"/>
    <property type="match status" value="1"/>
</dbReference>
<keyword evidence="1" id="KW-0479">Metal-binding</keyword>
<protein>
    <submittedName>
        <fullName evidence="5">SAM-dependent methyltransferase</fullName>
    </submittedName>
</protein>